<keyword evidence="4" id="KW-0413">Isomerase</keyword>
<dbReference type="EMBL" id="JACHGH010000004">
    <property type="protein sequence ID" value="MBB6453338.1"/>
    <property type="molecule type" value="Genomic_DNA"/>
</dbReference>
<dbReference type="Proteomes" id="UP000581688">
    <property type="component" value="Unassembled WGS sequence"/>
</dbReference>
<keyword evidence="1" id="KW-0378">Hydrolase</keyword>
<dbReference type="Pfam" id="PF00300">
    <property type="entry name" value="His_Phos_1"/>
    <property type="match status" value="1"/>
</dbReference>
<dbReference type="GO" id="GO:0004619">
    <property type="term" value="F:phosphoglycerate mutase activity"/>
    <property type="evidence" value="ECO:0007669"/>
    <property type="project" value="UniProtKB-EC"/>
</dbReference>
<organism evidence="4 5">
    <name type="scientific">Salirhabdus euzebyi</name>
    <dbReference type="NCBI Taxonomy" id="394506"/>
    <lineage>
        <taxon>Bacteria</taxon>
        <taxon>Bacillati</taxon>
        <taxon>Bacillota</taxon>
        <taxon>Bacilli</taxon>
        <taxon>Bacillales</taxon>
        <taxon>Bacillaceae</taxon>
        <taxon>Salirhabdus</taxon>
    </lineage>
</organism>
<dbReference type="RefSeq" id="WP_174495569.1">
    <property type="nucleotide sequence ID" value="NZ_CADDWK010000004.1"/>
</dbReference>
<proteinExistence type="predicted"/>
<dbReference type="AlphaFoldDB" id="A0A841Q4M3"/>
<evidence type="ECO:0000256" key="1">
    <source>
        <dbReference type="ARBA" id="ARBA00022801"/>
    </source>
</evidence>
<dbReference type="GO" id="GO:0043456">
    <property type="term" value="P:regulation of pentose-phosphate shunt"/>
    <property type="evidence" value="ECO:0007669"/>
    <property type="project" value="TreeGrafter"/>
</dbReference>
<dbReference type="Gene3D" id="3.40.50.1240">
    <property type="entry name" value="Phosphoglycerate mutase-like"/>
    <property type="match status" value="1"/>
</dbReference>
<dbReference type="InterPro" id="IPR029033">
    <property type="entry name" value="His_PPase_superfam"/>
</dbReference>
<evidence type="ECO:0000313" key="5">
    <source>
        <dbReference type="Proteomes" id="UP000581688"/>
    </source>
</evidence>
<gene>
    <name evidence="4" type="ORF">HNQ94_001786</name>
</gene>
<sequence length="194" mass="22099">MTIIGIVRHGMTDWNKARRLQGQTNVPLNEIGRQQAKAVAKRLLEEDWDIVISSHLSRAYDTGNAIAQTLNIPLLVDERLQEKGFGDCEGTTEEDRLKQFGPSWKELNLGIESDAEIRNRSVTCIEEYCALHPDKKILFVSHGATINQVVKVLLQDESFDQSFRNTSLSIFEKENENWDCQLMNCAKHLDGERV</sequence>
<dbReference type="SUPFAM" id="SSF53254">
    <property type="entry name" value="Phosphoglycerate mutase-like"/>
    <property type="match status" value="1"/>
</dbReference>
<dbReference type="SMART" id="SM00855">
    <property type="entry name" value="PGAM"/>
    <property type="match status" value="1"/>
</dbReference>
<feature type="binding site" evidence="3">
    <location>
        <position position="58"/>
    </location>
    <ligand>
        <name>substrate</name>
    </ligand>
</feature>
<comment type="caution">
    <text evidence="4">The sequence shown here is derived from an EMBL/GenBank/DDBJ whole genome shotgun (WGS) entry which is preliminary data.</text>
</comment>
<feature type="active site" description="Tele-phosphohistidine intermediate" evidence="2">
    <location>
        <position position="9"/>
    </location>
</feature>
<dbReference type="InterPro" id="IPR051695">
    <property type="entry name" value="Phosphoglycerate_Mutase"/>
</dbReference>
<evidence type="ECO:0000256" key="2">
    <source>
        <dbReference type="PIRSR" id="PIRSR613078-1"/>
    </source>
</evidence>
<dbReference type="InterPro" id="IPR013078">
    <property type="entry name" value="His_Pase_superF_clade-1"/>
</dbReference>
<name>A0A841Q4M3_9BACI</name>
<dbReference type="EC" id="5.4.2.12" evidence="4"/>
<protein>
    <submittedName>
        <fullName evidence="4">Putative phosphoglycerate mutase</fullName>
        <ecNumber evidence="4">5.4.2.12</ecNumber>
    </submittedName>
</protein>
<dbReference type="PANTHER" id="PTHR46517:SF1">
    <property type="entry name" value="FRUCTOSE-2,6-BISPHOSPHATASE TIGAR"/>
    <property type="match status" value="1"/>
</dbReference>
<dbReference type="PANTHER" id="PTHR46517">
    <property type="entry name" value="FRUCTOSE-2,6-BISPHOSPHATASE TIGAR"/>
    <property type="match status" value="1"/>
</dbReference>
<dbReference type="GO" id="GO:0004331">
    <property type="term" value="F:fructose-2,6-bisphosphate 2-phosphatase activity"/>
    <property type="evidence" value="ECO:0007669"/>
    <property type="project" value="TreeGrafter"/>
</dbReference>
<feature type="binding site" evidence="3">
    <location>
        <begin position="8"/>
        <end position="15"/>
    </location>
    <ligand>
        <name>substrate</name>
    </ligand>
</feature>
<dbReference type="CDD" id="cd07067">
    <property type="entry name" value="HP_PGM_like"/>
    <property type="match status" value="1"/>
</dbReference>
<keyword evidence="5" id="KW-1185">Reference proteome</keyword>
<evidence type="ECO:0000256" key="3">
    <source>
        <dbReference type="PIRSR" id="PIRSR613078-2"/>
    </source>
</evidence>
<dbReference type="GO" id="GO:0005829">
    <property type="term" value="C:cytosol"/>
    <property type="evidence" value="ECO:0007669"/>
    <property type="project" value="TreeGrafter"/>
</dbReference>
<feature type="active site" description="Proton donor/acceptor" evidence="2">
    <location>
        <position position="82"/>
    </location>
</feature>
<reference evidence="4 5" key="1">
    <citation type="submission" date="2020-08" db="EMBL/GenBank/DDBJ databases">
        <title>Genomic Encyclopedia of Type Strains, Phase IV (KMG-IV): sequencing the most valuable type-strain genomes for metagenomic binning, comparative biology and taxonomic classification.</title>
        <authorList>
            <person name="Goeker M."/>
        </authorList>
    </citation>
    <scope>NUCLEOTIDE SEQUENCE [LARGE SCALE GENOMIC DNA]</scope>
    <source>
        <strain evidence="4 5">DSM 19612</strain>
    </source>
</reference>
<dbReference type="GO" id="GO:0045820">
    <property type="term" value="P:negative regulation of glycolytic process"/>
    <property type="evidence" value="ECO:0007669"/>
    <property type="project" value="TreeGrafter"/>
</dbReference>
<evidence type="ECO:0000313" key="4">
    <source>
        <dbReference type="EMBL" id="MBB6453338.1"/>
    </source>
</evidence>
<accession>A0A841Q4M3</accession>